<keyword evidence="2" id="KW-1185">Reference proteome</keyword>
<evidence type="ECO:0000313" key="2">
    <source>
        <dbReference type="Proteomes" id="UP000308092"/>
    </source>
</evidence>
<reference evidence="1 2" key="1">
    <citation type="submission" date="2019-03" db="EMBL/GenBank/DDBJ databases">
        <title>The genome sequence of a newly discovered highly antifungal drug resistant Aspergillus species, Aspergillus tanneri NIH 1004.</title>
        <authorList>
            <person name="Mounaud S."/>
            <person name="Singh I."/>
            <person name="Joardar V."/>
            <person name="Pakala S."/>
            <person name="Pakala S."/>
            <person name="Venepally P."/>
            <person name="Hoover J."/>
            <person name="Nierman W."/>
            <person name="Chung J."/>
            <person name="Losada L."/>
        </authorList>
    </citation>
    <scope>NUCLEOTIDE SEQUENCE [LARGE SCALE GENOMIC DNA]</scope>
    <source>
        <strain evidence="1 2">NIH1004</strain>
    </source>
</reference>
<evidence type="ECO:0000313" key="1">
    <source>
        <dbReference type="EMBL" id="THC95813.1"/>
    </source>
</evidence>
<organism evidence="1 2">
    <name type="scientific">Aspergillus tanneri</name>
    <dbReference type="NCBI Taxonomy" id="1220188"/>
    <lineage>
        <taxon>Eukaryota</taxon>
        <taxon>Fungi</taxon>
        <taxon>Dikarya</taxon>
        <taxon>Ascomycota</taxon>
        <taxon>Pezizomycotina</taxon>
        <taxon>Eurotiomycetes</taxon>
        <taxon>Eurotiomycetidae</taxon>
        <taxon>Eurotiales</taxon>
        <taxon>Aspergillaceae</taxon>
        <taxon>Aspergillus</taxon>
        <taxon>Aspergillus subgen. Circumdati</taxon>
    </lineage>
</organism>
<dbReference type="InterPro" id="IPR025851">
    <property type="entry name" value="SUKH-4"/>
</dbReference>
<dbReference type="Pfam" id="PF14435">
    <property type="entry name" value="SUKH-4"/>
    <property type="match status" value="1"/>
</dbReference>
<dbReference type="EMBL" id="SOSA01000141">
    <property type="protein sequence ID" value="THC95813.1"/>
    <property type="molecule type" value="Genomic_DNA"/>
</dbReference>
<accession>A0A4S3JK20</accession>
<dbReference type="Proteomes" id="UP000308092">
    <property type="component" value="Unassembled WGS sequence"/>
</dbReference>
<name>A0A4S3JK20_9EURO</name>
<proteinExistence type="predicted"/>
<dbReference type="AlphaFoldDB" id="A0A4S3JK20"/>
<gene>
    <name evidence="1" type="ORF">EYZ11_004723</name>
</gene>
<evidence type="ECO:0008006" key="3">
    <source>
        <dbReference type="Google" id="ProtNLM"/>
    </source>
</evidence>
<protein>
    <recommendedName>
        <fullName evidence="3">F-box domain-containing protein</fullName>
    </recommendedName>
</protein>
<sequence length="271" mass="31017">MPGFQSLPPEILLWIYHSLDSIADAYFLAQSCKHAYHVFGRSQDQLKIFESIISNAIRGATPSQSWLEIQFGAGSLWQPKESDLPAALTEKLSREFLLNVGFPSIKLCRAGFESVHLSKYADEGKKLHEFDSDDLYGRRVPENPQPPPTNFSFHFGDMDNYMVMLDNESGLVSLYDPDGWDHAKGYLGRVAFSLDNLAVLLGMVAAVTKDLREPPSDDVTWEEMERRVEILKRPLDILRKKLEEYDDCIHDDSVFWNELFSHLLDDMDIRN</sequence>
<comment type="caution">
    <text evidence="1">The sequence shown here is derived from an EMBL/GenBank/DDBJ whole genome shotgun (WGS) entry which is preliminary data.</text>
</comment>
<dbReference type="VEuPathDB" id="FungiDB:EYZ11_004723"/>